<keyword evidence="3 4" id="KW-0597">Phosphoprotein</keyword>
<dbReference type="SUPFAM" id="SSF47384">
    <property type="entry name" value="Homodimeric domain of signal transducing histidine kinase"/>
    <property type="match status" value="1"/>
</dbReference>
<sequence length="870" mass="95150">MPQPVSIQLSDFRNVLAQAPAPYVVLSADPDFVIVWANDAYLAATGRRLDEIVGRPMIQAFPSTPDETGAASQERLLRSLHRVLNTGIRDVIAVIHYRIPSASGGGDFEDRYWSATHIPVRGEDGALRYILQHTEDITELQRLRQSGESPDLSPLQRVSGNVFRRAEVVQEQADALQMETERLRQLFEQAPSFVAILRGPEHVFELANLAYRELTGHRELVGKPVREALPEIDNQGFVELLDQVYATGEPYVGRGVMARLMGYDGNADERVLDFVYQPILDDAGGVTGVFVQGTDITQQTRIQEELQHHRDRLEELVLARTRALEESEHERRQAEAALRHAQKMEAIGQLTGGVAHDFNNLLQVIAGNLQMLQRSIHGEEDGRRLRNAIAAVDRGAKVASQLLAFARRQPLEPRAVNLGRLVQGMEDLLRRALGEAIELETVISGGLWTTLADPDQVENVILNLAVNARDAMDGSGRLTIEACNAMLDMDYVQSTDDVQPGQYVMLALSDTGCGMTEDVLEKAFEPFFSTKPEGRGTGLGLSMVYGFVKQSGGHIRIYSEPGHGTTVKIYLPRSLLAEEVRPPVETGPVEGGSETILVVEDDPQVQATVVDMLKGLGYRVLRASEAQSALAIAQSGVPIDLLFTDVVMPGPMRSPELARRVRELLPDVAVLFTSGYTENAIVHGGRLDPGVQLLSKPYRREDLARRIRHVLRNHRQERALLAKGDILMPQELPQDVDRAADTQDAGTGTGASTGAGLRILFVEDNVMIQMTTAEMLESMGHHVDAHESAETALDAIRAGASYDVLFTDIDLPGMSGVELAAQVLADAPGLRVVLASGYGDAKGATLPAGDISHLPKPYGIEDIERLFGAV</sequence>
<keyword evidence="5" id="KW-0175">Coiled coil</keyword>
<dbReference type="CDD" id="cd16919">
    <property type="entry name" value="HATPase_CckA-like"/>
    <property type="match status" value="1"/>
</dbReference>
<dbReference type="InterPro" id="IPR036097">
    <property type="entry name" value="HisK_dim/P_sf"/>
</dbReference>
<dbReference type="SMART" id="SM00448">
    <property type="entry name" value="REC"/>
    <property type="match status" value="2"/>
</dbReference>
<dbReference type="RefSeq" id="WP_377003971.1">
    <property type="nucleotide sequence ID" value="NZ_JBHSGG010000019.1"/>
</dbReference>
<dbReference type="SUPFAM" id="SSF55785">
    <property type="entry name" value="PYP-like sensor domain (PAS domain)"/>
    <property type="match status" value="2"/>
</dbReference>
<dbReference type="NCBIfam" id="TIGR00229">
    <property type="entry name" value="sensory_box"/>
    <property type="match status" value="1"/>
</dbReference>
<gene>
    <name evidence="10" type="ORF">ACFO3Q_07200</name>
</gene>
<evidence type="ECO:0000313" key="11">
    <source>
        <dbReference type="Proteomes" id="UP001595892"/>
    </source>
</evidence>
<organism evidence="10 11">
    <name type="scientific">Coralloluteibacterium thermophilum</name>
    <dbReference type="NCBI Taxonomy" id="2707049"/>
    <lineage>
        <taxon>Bacteria</taxon>
        <taxon>Pseudomonadati</taxon>
        <taxon>Pseudomonadota</taxon>
        <taxon>Gammaproteobacteria</taxon>
        <taxon>Lysobacterales</taxon>
        <taxon>Lysobacteraceae</taxon>
        <taxon>Coralloluteibacterium</taxon>
    </lineage>
</organism>
<name>A0ABV9NHV5_9GAMM</name>
<dbReference type="SMART" id="SM00388">
    <property type="entry name" value="HisKA"/>
    <property type="match status" value="1"/>
</dbReference>
<dbReference type="PANTHER" id="PTHR43065">
    <property type="entry name" value="SENSOR HISTIDINE KINASE"/>
    <property type="match status" value="1"/>
</dbReference>
<dbReference type="InterPro" id="IPR001789">
    <property type="entry name" value="Sig_transdc_resp-reg_receiver"/>
</dbReference>
<accession>A0ABV9NHV5</accession>
<dbReference type="Pfam" id="PF02518">
    <property type="entry name" value="HATPase_c"/>
    <property type="match status" value="1"/>
</dbReference>
<dbReference type="EC" id="2.7.13.3" evidence="2"/>
<feature type="modified residue" description="4-aspartylphosphate" evidence="4">
    <location>
        <position position="808"/>
    </location>
</feature>
<dbReference type="PROSITE" id="PS50112">
    <property type="entry name" value="PAS"/>
    <property type="match status" value="1"/>
</dbReference>
<dbReference type="InterPro" id="IPR035965">
    <property type="entry name" value="PAS-like_dom_sf"/>
</dbReference>
<dbReference type="Pfam" id="PF08448">
    <property type="entry name" value="PAS_4"/>
    <property type="match status" value="2"/>
</dbReference>
<dbReference type="PRINTS" id="PR00344">
    <property type="entry name" value="BCTRLSENSOR"/>
</dbReference>
<dbReference type="Gene3D" id="3.40.50.2300">
    <property type="match status" value="2"/>
</dbReference>
<comment type="catalytic activity">
    <reaction evidence="1">
        <text>ATP + protein L-histidine = ADP + protein N-phospho-L-histidine.</text>
        <dbReference type="EC" id="2.7.13.3"/>
    </reaction>
</comment>
<dbReference type="Pfam" id="PF00072">
    <property type="entry name" value="Response_reg"/>
    <property type="match status" value="2"/>
</dbReference>
<dbReference type="Gene3D" id="3.30.450.20">
    <property type="entry name" value="PAS domain"/>
    <property type="match status" value="2"/>
</dbReference>
<dbReference type="Pfam" id="PF00512">
    <property type="entry name" value="HisKA"/>
    <property type="match status" value="1"/>
</dbReference>
<dbReference type="InterPro" id="IPR011006">
    <property type="entry name" value="CheY-like_superfamily"/>
</dbReference>
<evidence type="ECO:0000259" key="9">
    <source>
        <dbReference type="PROSITE" id="PS50113"/>
    </source>
</evidence>
<evidence type="ECO:0000313" key="10">
    <source>
        <dbReference type="EMBL" id="MFC4727952.1"/>
    </source>
</evidence>
<feature type="coiled-coil region" evidence="5">
    <location>
        <begin position="306"/>
        <end position="344"/>
    </location>
</feature>
<protein>
    <recommendedName>
        <fullName evidence="2">histidine kinase</fullName>
        <ecNumber evidence="2">2.7.13.3</ecNumber>
    </recommendedName>
</protein>
<feature type="domain" description="Histidine kinase" evidence="6">
    <location>
        <begin position="353"/>
        <end position="575"/>
    </location>
</feature>
<dbReference type="InterPro" id="IPR000014">
    <property type="entry name" value="PAS"/>
</dbReference>
<evidence type="ECO:0000256" key="5">
    <source>
        <dbReference type="SAM" id="Coils"/>
    </source>
</evidence>
<feature type="domain" description="PAC" evidence="9">
    <location>
        <begin position="254"/>
        <end position="308"/>
    </location>
</feature>
<dbReference type="CDD" id="cd18161">
    <property type="entry name" value="REC_hyHK_blue-like"/>
    <property type="match status" value="1"/>
</dbReference>
<dbReference type="CDD" id="cd00082">
    <property type="entry name" value="HisKA"/>
    <property type="match status" value="1"/>
</dbReference>
<dbReference type="CDD" id="cd00130">
    <property type="entry name" value="PAS"/>
    <property type="match status" value="2"/>
</dbReference>
<dbReference type="PROSITE" id="PS50113">
    <property type="entry name" value="PAC"/>
    <property type="match status" value="1"/>
</dbReference>
<dbReference type="InterPro" id="IPR000700">
    <property type="entry name" value="PAS-assoc_C"/>
</dbReference>
<dbReference type="PROSITE" id="PS50110">
    <property type="entry name" value="RESPONSE_REGULATORY"/>
    <property type="match status" value="2"/>
</dbReference>
<dbReference type="EMBL" id="JBHSGG010000019">
    <property type="protein sequence ID" value="MFC4727952.1"/>
    <property type="molecule type" value="Genomic_DNA"/>
</dbReference>
<feature type="modified residue" description="4-aspartylphosphate" evidence="4">
    <location>
        <position position="645"/>
    </location>
</feature>
<dbReference type="InterPro" id="IPR013656">
    <property type="entry name" value="PAS_4"/>
</dbReference>
<dbReference type="Proteomes" id="UP001595892">
    <property type="component" value="Unassembled WGS sequence"/>
</dbReference>
<dbReference type="SMART" id="SM00387">
    <property type="entry name" value="HATPase_c"/>
    <property type="match status" value="1"/>
</dbReference>
<dbReference type="PROSITE" id="PS50109">
    <property type="entry name" value="HIS_KIN"/>
    <property type="match status" value="1"/>
</dbReference>
<feature type="domain" description="Response regulatory" evidence="7">
    <location>
        <begin position="595"/>
        <end position="711"/>
    </location>
</feature>
<dbReference type="PANTHER" id="PTHR43065:SF49">
    <property type="entry name" value="HISTIDINE KINASE"/>
    <property type="match status" value="1"/>
</dbReference>
<reference evidence="11" key="1">
    <citation type="journal article" date="2019" name="Int. J. Syst. Evol. Microbiol.">
        <title>The Global Catalogue of Microorganisms (GCM) 10K type strain sequencing project: providing services to taxonomists for standard genome sequencing and annotation.</title>
        <authorList>
            <consortium name="The Broad Institute Genomics Platform"/>
            <consortium name="The Broad Institute Genome Sequencing Center for Infectious Disease"/>
            <person name="Wu L."/>
            <person name="Ma J."/>
        </authorList>
    </citation>
    <scope>NUCLEOTIDE SEQUENCE [LARGE SCALE GENOMIC DNA]</scope>
    <source>
        <strain evidence="11">CGMCC 1.13574</strain>
    </source>
</reference>
<dbReference type="InterPro" id="IPR036890">
    <property type="entry name" value="HATPase_C_sf"/>
</dbReference>
<feature type="domain" description="PAS" evidence="8">
    <location>
        <begin position="8"/>
        <end position="87"/>
    </location>
</feature>
<evidence type="ECO:0000256" key="4">
    <source>
        <dbReference type="PROSITE-ProRule" id="PRU00169"/>
    </source>
</evidence>
<proteinExistence type="predicted"/>
<keyword evidence="11" id="KW-1185">Reference proteome</keyword>
<dbReference type="SUPFAM" id="SSF55874">
    <property type="entry name" value="ATPase domain of HSP90 chaperone/DNA topoisomerase II/histidine kinase"/>
    <property type="match status" value="1"/>
</dbReference>
<dbReference type="InterPro" id="IPR005467">
    <property type="entry name" value="His_kinase_dom"/>
</dbReference>
<dbReference type="SUPFAM" id="SSF52172">
    <property type="entry name" value="CheY-like"/>
    <property type="match status" value="2"/>
</dbReference>
<dbReference type="InterPro" id="IPR004358">
    <property type="entry name" value="Sig_transdc_His_kin-like_C"/>
</dbReference>
<dbReference type="Gene3D" id="1.10.287.130">
    <property type="match status" value="1"/>
</dbReference>
<evidence type="ECO:0000256" key="3">
    <source>
        <dbReference type="ARBA" id="ARBA00022553"/>
    </source>
</evidence>
<evidence type="ECO:0000256" key="2">
    <source>
        <dbReference type="ARBA" id="ARBA00012438"/>
    </source>
</evidence>
<evidence type="ECO:0000259" key="7">
    <source>
        <dbReference type="PROSITE" id="PS50110"/>
    </source>
</evidence>
<dbReference type="InterPro" id="IPR003661">
    <property type="entry name" value="HisK_dim/P_dom"/>
</dbReference>
<dbReference type="SMART" id="SM00091">
    <property type="entry name" value="PAS"/>
    <property type="match status" value="2"/>
</dbReference>
<evidence type="ECO:0000259" key="8">
    <source>
        <dbReference type="PROSITE" id="PS50112"/>
    </source>
</evidence>
<evidence type="ECO:0000259" key="6">
    <source>
        <dbReference type="PROSITE" id="PS50109"/>
    </source>
</evidence>
<dbReference type="Gene3D" id="3.30.565.10">
    <property type="entry name" value="Histidine kinase-like ATPase, C-terminal domain"/>
    <property type="match status" value="1"/>
</dbReference>
<evidence type="ECO:0000256" key="1">
    <source>
        <dbReference type="ARBA" id="ARBA00000085"/>
    </source>
</evidence>
<feature type="domain" description="Response regulatory" evidence="7">
    <location>
        <begin position="758"/>
        <end position="870"/>
    </location>
</feature>
<dbReference type="InterPro" id="IPR003594">
    <property type="entry name" value="HATPase_dom"/>
</dbReference>
<comment type="caution">
    <text evidence="10">The sequence shown here is derived from an EMBL/GenBank/DDBJ whole genome shotgun (WGS) entry which is preliminary data.</text>
</comment>